<dbReference type="CDD" id="cd00156">
    <property type="entry name" value="REC"/>
    <property type="match status" value="1"/>
</dbReference>
<comment type="caution">
    <text evidence="4">The sequence shown here is derived from an EMBL/GenBank/DDBJ whole genome shotgun (WGS) entry which is preliminary data.</text>
</comment>
<protein>
    <submittedName>
        <fullName evidence="4">Response regulator transcription factor</fullName>
    </submittedName>
</protein>
<dbReference type="AlphaFoldDB" id="A0A5D6VVF7"/>
<dbReference type="EMBL" id="VTOY01000024">
    <property type="protein sequence ID" value="TYZ19387.1"/>
    <property type="molecule type" value="Genomic_DNA"/>
</dbReference>
<gene>
    <name evidence="4" type="ORF">FZ040_13440</name>
</gene>
<dbReference type="InterPro" id="IPR050595">
    <property type="entry name" value="Bact_response_regulator"/>
</dbReference>
<evidence type="ECO:0000259" key="3">
    <source>
        <dbReference type="PROSITE" id="PS50110"/>
    </source>
</evidence>
<dbReference type="SMART" id="SM00850">
    <property type="entry name" value="LytTR"/>
    <property type="match status" value="1"/>
</dbReference>
<feature type="modified residue" description="4-aspartylphosphate" evidence="2">
    <location>
        <position position="62"/>
    </location>
</feature>
<dbReference type="Gene3D" id="2.40.50.1020">
    <property type="entry name" value="LytTr DNA-binding domain"/>
    <property type="match status" value="1"/>
</dbReference>
<name>A0A5D6VVF7_9FIRM</name>
<dbReference type="InterPro" id="IPR011006">
    <property type="entry name" value="CheY-like_superfamily"/>
</dbReference>
<keyword evidence="1 2" id="KW-0597">Phosphoprotein</keyword>
<feature type="domain" description="Response regulatory" evidence="3">
    <location>
        <begin position="7"/>
        <end position="125"/>
    </location>
</feature>
<dbReference type="OrthoDB" id="9788600at2"/>
<evidence type="ECO:0000313" key="5">
    <source>
        <dbReference type="Proteomes" id="UP000323646"/>
    </source>
</evidence>
<dbReference type="PANTHER" id="PTHR44591:SF25">
    <property type="entry name" value="CHEMOTAXIS TWO-COMPONENT RESPONSE REGULATOR"/>
    <property type="match status" value="1"/>
</dbReference>
<keyword evidence="5" id="KW-1185">Reference proteome</keyword>
<organism evidence="4 5">
    <name type="scientific">Selenomonas ruminis</name>
    <dbReference type="NCBI Taxonomy" id="2593411"/>
    <lineage>
        <taxon>Bacteria</taxon>
        <taxon>Bacillati</taxon>
        <taxon>Bacillota</taxon>
        <taxon>Negativicutes</taxon>
        <taxon>Selenomonadales</taxon>
        <taxon>Selenomonadaceae</taxon>
        <taxon>Selenomonas</taxon>
    </lineage>
</organism>
<proteinExistence type="predicted"/>
<reference evidence="4 5" key="1">
    <citation type="submission" date="2019-08" db="EMBL/GenBank/DDBJ databases">
        <title>Selenomonas sp. mPRGC5 and Selenomonas sp. mPRGC8 isolated from ruminal fluid of dairy goat (Capra hircus).</title>
        <authorList>
            <person name="Poothong S."/>
            <person name="Nuengjamnong C."/>
            <person name="Tanasupawat S."/>
        </authorList>
    </citation>
    <scope>NUCLEOTIDE SEQUENCE [LARGE SCALE GENOMIC DNA]</scope>
    <source>
        <strain evidence="5">mPRGC5</strain>
    </source>
</reference>
<evidence type="ECO:0000313" key="4">
    <source>
        <dbReference type="EMBL" id="TYZ19387.1"/>
    </source>
</evidence>
<dbReference type="InterPro" id="IPR007492">
    <property type="entry name" value="LytTR_DNA-bd_dom"/>
</dbReference>
<dbReference type="PROSITE" id="PS50110">
    <property type="entry name" value="RESPONSE_REGULATORY"/>
    <property type="match status" value="1"/>
</dbReference>
<evidence type="ECO:0000256" key="2">
    <source>
        <dbReference type="PROSITE-ProRule" id="PRU00169"/>
    </source>
</evidence>
<sequence>MWGIVVKIAIVDDEAKAREELQQALCSCGIELVEQAEMQFFASGEDFLAGFRPDSFALVFLDIRMQGRNGIETARAIRKQGAQVPIVFLTSSADYALEGYQVFPAGYLLKPAGKALPQLVEILRQCLPELSAVLVVQLNGRELQVPRARIAYVDVKGSRRVGGRRGCVVHLLTGRELAVDTPYAEAAAVLRTADFAECYNHLLVNLAAVAELLADGFVLKNGERLPISRRLYRETAHDYMEYLLRK</sequence>
<dbReference type="SMART" id="SM00448">
    <property type="entry name" value="REC"/>
    <property type="match status" value="1"/>
</dbReference>
<dbReference type="Proteomes" id="UP000323646">
    <property type="component" value="Unassembled WGS sequence"/>
</dbReference>
<dbReference type="GO" id="GO:0000160">
    <property type="term" value="P:phosphorelay signal transduction system"/>
    <property type="evidence" value="ECO:0007669"/>
    <property type="project" value="InterPro"/>
</dbReference>
<dbReference type="GO" id="GO:0003677">
    <property type="term" value="F:DNA binding"/>
    <property type="evidence" value="ECO:0007669"/>
    <property type="project" value="InterPro"/>
</dbReference>
<accession>A0A5D6VVF7</accession>
<dbReference type="Gene3D" id="3.40.50.2300">
    <property type="match status" value="1"/>
</dbReference>
<dbReference type="SUPFAM" id="SSF52172">
    <property type="entry name" value="CheY-like"/>
    <property type="match status" value="1"/>
</dbReference>
<evidence type="ECO:0000256" key="1">
    <source>
        <dbReference type="ARBA" id="ARBA00022553"/>
    </source>
</evidence>
<dbReference type="Pfam" id="PF00072">
    <property type="entry name" value="Response_reg"/>
    <property type="match status" value="1"/>
</dbReference>
<dbReference type="InterPro" id="IPR001789">
    <property type="entry name" value="Sig_transdc_resp-reg_receiver"/>
</dbReference>
<dbReference type="PANTHER" id="PTHR44591">
    <property type="entry name" value="STRESS RESPONSE REGULATOR PROTEIN 1"/>
    <property type="match status" value="1"/>
</dbReference>